<evidence type="ECO:0000313" key="3">
    <source>
        <dbReference type="Proteomes" id="UP000198919"/>
    </source>
</evidence>
<reference evidence="1 4" key="3">
    <citation type="journal article" date="2017" name="Nat. Microbiol.">
        <title>Natural product diversity associated with the nematode symbionts Photorhabdus and Xenorhabdus.</title>
        <authorList>
            <person name="Tobias N.J."/>
            <person name="Wolff H."/>
            <person name="Djahanschiri B."/>
            <person name="Grundmann F."/>
            <person name="Kronenwerth M."/>
            <person name="Shi Y.M."/>
            <person name="Simonyi S."/>
            <person name="Grun P."/>
            <person name="Shapiro-Ilan D."/>
            <person name="Pidot S.J."/>
            <person name="Stinear T.P."/>
            <person name="Ebersberger I."/>
            <person name="Bode H.B."/>
        </authorList>
    </citation>
    <scope>NUCLEOTIDE SEQUENCE [LARGE SCALE GENOMIC DNA]</scope>
    <source>
        <strain evidence="1 4">DSM 17908</strain>
    </source>
</reference>
<dbReference type="Proteomes" id="UP000198919">
    <property type="component" value="Unassembled WGS sequence"/>
</dbReference>
<evidence type="ECO:0000313" key="4">
    <source>
        <dbReference type="Proteomes" id="UP000224607"/>
    </source>
</evidence>
<proteinExistence type="predicted"/>
<dbReference type="STRING" id="351675.SAMN05421680_11930"/>
<name>A0A1I3V326_9GAMM</name>
<evidence type="ECO:0000313" key="2">
    <source>
        <dbReference type="EMBL" id="SFJ89645.1"/>
    </source>
</evidence>
<gene>
    <name evidence="2" type="ORF">SAMN05421680_11930</name>
    <name evidence="1" type="ORF">Xmau_03826</name>
</gene>
<organism evidence="2 3">
    <name type="scientific">Xenorhabdus mauleonii</name>
    <dbReference type="NCBI Taxonomy" id="351675"/>
    <lineage>
        <taxon>Bacteria</taxon>
        <taxon>Pseudomonadati</taxon>
        <taxon>Pseudomonadota</taxon>
        <taxon>Gammaproteobacteria</taxon>
        <taxon>Enterobacterales</taxon>
        <taxon>Morganellaceae</taxon>
        <taxon>Xenorhabdus</taxon>
    </lineage>
</organism>
<reference evidence="2" key="2">
    <citation type="submission" date="2016-10" db="EMBL/GenBank/DDBJ databases">
        <authorList>
            <person name="de Groot N.N."/>
        </authorList>
    </citation>
    <scope>NUCLEOTIDE SEQUENCE [LARGE SCALE GENOMIC DNA]</scope>
    <source>
        <strain evidence="2">DSM 17908</strain>
    </source>
</reference>
<dbReference type="Proteomes" id="UP000224607">
    <property type="component" value="Unassembled WGS sequence"/>
</dbReference>
<reference evidence="3" key="1">
    <citation type="submission" date="2016-10" db="EMBL/GenBank/DDBJ databases">
        <authorList>
            <person name="Varghese N."/>
            <person name="Submissions S."/>
        </authorList>
    </citation>
    <scope>NUCLEOTIDE SEQUENCE [LARGE SCALE GENOMIC DNA]</scope>
    <source>
        <strain evidence="3">DSM 17908</strain>
    </source>
</reference>
<keyword evidence="4" id="KW-1185">Reference proteome</keyword>
<accession>A0A1I3V326</accession>
<protein>
    <submittedName>
        <fullName evidence="2">Uncharacterized protein</fullName>
    </submittedName>
</protein>
<dbReference type="EMBL" id="NITY01000020">
    <property type="protein sequence ID" value="PHM37608.1"/>
    <property type="molecule type" value="Genomic_DNA"/>
</dbReference>
<dbReference type="EMBL" id="FORG01000019">
    <property type="protein sequence ID" value="SFJ89645.1"/>
    <property type="molecule type" value="Genomic_DNA"/>
</dbReference>
<sequence length="140" mass="16175">MRCFTHLQNPCANGQERSLNIDIPHYSLPVKCRKKLILRPPKYWQIPIITPSRITEMILMIQRQSQSKSYSLNAQYDQLLNEQAVSLTDILNRPVSCRNILEAAIGLLPTIDRDVLAQKVLDSTNKPRRGRRPIDRKISQ</sequence>
<evidence type="ECO:0000313" key="1">
    <source>
        <dbReference type="EMBL" id="PHM37608.1"/>
    </source>
</evidence>
<dbReference type="AlphaFoldDB" id="A0A1I3V326"/>